<dbReference type="EMBL" id="BKDJ01000010">
    <property type="protein sequence ID" value="GER23605.1"/>
    <property type="molecule type" value="Genomic_DNA"/>
</dbReference>
<dbReference type="AlphaFoldDB" id="A0A5A7NS02"/>
<dbReference type="Proteomes" id="UP000325307">
    <property type="component" value="Unassembled WGS sequence"/>
</dbReference>
<proteinExistence type="predicted"/>
<sequence>MSDHWEIISDYKPLGRPMHPATKAEKREMLQELRVFGSTSREELLDVLVKILGRPLLSLDSLYSSEARRVIEHCQRAKRRRGAGLSVQHP</sequence>
<dbReference type="RefSeq" id="WP_149957182.1">
    <property type="nucleotide sequence ID" value="NZ_BKDJ01000010.1"/>
</dbReference>
<dbReference type="OrthoDB" id="4947355at2"/>
<name>A0A5A7NS02_9MICC</name>
<keyword evidence="2" id="KW-1185">Reference proteome</keyword>
<organism evidence="1 2">
    <name type="scientific">Zafaria cholistanensis</name>
    <dbReference type="NCBI Taxonomy" id="1682741"/>
    <lineage>
        <taxon>Bacteria</taxon>
        <taxon>Bacillati</taxon>
        <taxon>Actinomycetota</taxon>
        <taxon>Actinomycetes</taxon>
        <taxon>Micrococcales</taxon>
        <taxon>Micrococcaceae</taxon>
        <taxon>Zafaria</taxon>
    </lineage>
</organism>
<evidence type="ECO:0000313" key="2">
    <source>
        <dbReference type="Proteomes" id="UP000325307"/>
    </source>
</evidence>
<evidence type="ECO:0000313" key="1">
    <source>
        <dbReference type="EMBL" id="GER23605.1"/>
    </source>
</evidence>
<accession>A0A5A7NS02</accession>
<reference evidence="1 2" key="1">
    <citation type="submission" date="2019-09" db="EMBL/GenBank/DDBJ databases">
        <title>Arthrobacter zafarii sp. nov., a moderately thermotolerant and halotolerant actinobacterium isolated from Cholistan desert soil of Pakistan.</title>
        <authorList>
            <person name="Amin A."/>
            <person name="Ahmed I."/>
            <person name="Khalid N."/>
            <person name="Schumann P."/>
            <person name="Busse H.J."/>
            <person name="Khan I.U."/>
            <person name="Li S."/>
            <person name="Li W.J."/>
        </authorList>
    </citation>
    <scope>NUCLEOTIDE SEQUENCE [LARGE SCALE GENOMIC DNA]</scope>
    <source>
        <strain evidence="1 2">NCCP-1664</strain>
    </source>
</reference>
<gene>
    <name evidence="1" type="ORF">NCCP1664_21000</name>
</gene>
<protein>
    <submittedName>
        <fullName evidence="1">Uncharacterized protein</fullName>
    </submittedName>
</protein>
<comment type="caution">
    <text evidence="1">The sequence shown here is derived from an EMBL/GenBank/DDBJ whole genome shotgun (WGS) entry which is preliminary data.</text>
</comment>